<sequence>MKFSIMRDRLLDGLNDVMKAVSSKTTIPILTGIKIDISSEGVTLTGSDADITIQTFIPVEEDGKEILQVKEPGSIVLQARMFNEIIRKLPTNEVVVEVSEQLQTRIQSGKSDFHLIGSDASEYPLLPDISADRQITLPADLLKTIIRETVFAVSTTESRPVLTGVKWEIKDNSLVCIATDSHRLAQRKVTLEQLPSEEMNVVIPGKSLTELSKILSDSPHPVDIFMTNQQVLFKTPDVLFFSRLLEGNYPDTSRLIPEESSTIVTINGKALLQGIDRASLLAREDRNNVVRFSTIDTGTVEISSNSPEIGKVEEEIQIDSFEGEELKISFSAKYMMDALKAIDGQEVVIQFTGAMRPFTIRSIHDDAILQLILPVRTY</sequence>
<evidence type="ECO:0000256" key="3">
    <source>
        <dbReference type="ARBA" id="ARBA00021035"/>
    </source>
</evidence>
<dbReference type="SUPFAM" id="SSF55979">
    <property type="entry name" value="DNA clamp"/>
    <property type="match status" value="3"/>
</dbReference>
<evidence type="ECO:0000259" key="12">
    <source>
        <dbReference type="Pfam" id="PF02767"/>
    </source>
</evidence>
<dbReference type="STRING" id="241244.ATY39_15130"/>
<dbReference type="PANTHER" id="PTHR30478:SF0">
    <property type="entry name" value="BETA SLIDING CLAMP"/>
    <property type="match status" value="1"/>
</dbReference>
<dbReference type="Gene3D" id="3.10.150.10">
    <property type="entry name" value="DNA Polymerase III, subunit A, domain 2"/>
    <property type="match status" value="1"/>
</dbReference>
<evidence type="ECO:0000256" key="4">
    <source>
        <dbReference type="ARBA" id="ARBA00022490"/>
    </source>
</evidence>
<comment type="similarity">
    <text evidence="2 10">Belongs to the beta sliding clamp family.</text>
</comment>
<reference evidence="15" key="2">
    <citation type="submission" date="2016-03" db="EMBL/GenBank/DDBJ databases">
        <authorList>
            <person name="Ploux O."/>
        </authorList>
    </citation>
    <scope>NUCLEOTIDE SEQUENCE [LARGE SCALE GENOMIC DNA]</scope>
    <source>
        <strain evidence="15">PP9</strain>
    </source>
</reference>
<dbReference type="Pfam" id="PF02767">
    <property type="entry name" value="DNA_pol3_beta_2"/>
    <property type="match status" value="1"/>
</dbReference>
<keyword evidence="8 10" id="KW-0239">DNA-directed DNA polymerase</keyword>
<dbReference type="Proteomes" id="UP000076021">
    <property type="component" value="Chromosome"/>
</dbReference>
<protein>
    <recommendedName>
        <fullName evidence="3 10">Beta sliding clamp</fullName>
    </recommendedName>
</protein>
<dbReference type="InterPro" id="IPR022635">
    <property type="entry name" value="DNA_polIII_beta_C"/>
</dbReference>
<reference evidence="14 15" key="1">
    <citation type="journal article" date="2016" name="Genome Announc.">
        <title>Whole-Genome Sequence of Rummeliibacillus stabekisii Strain PP9 Isolated from Antarctic Soil.</title>
        <authorList>
            <person name="da Mota F.F."/>
            <person name="Vollu R.E."/>
            <person name="Jurelevicius D."/>
            <person name="Seldin L."/>
        </authorList>
    </citation>
    <scope>NUCLEOTIDE SEQUENCE [LARGE SCALE GENOMIC DNA]</scope>
    <source>
        <strain evidence="14 15">PP9</strain>
    </source>
</reference>
<evidence type="ECO:0000313" key="15">
    <source>
        <dbReference type="Proteomes" id="UP000076021"/>
    </source>
</evidence>
<dbReference type="SMART" id="SM00480">
    <property type="entry name" value="POL3Bc"/>
    <property type="match status" value="1"/>
</dbReference>
<evidence type="ECO:0000256" key="6">
    <source>
        <dbReference type="ARBA" id="ARBA00022695"/>
    </source>
</evidence>
<dbReference type="EMBL" id="CP014806">
    <property type="protein sequence ID" value="AMX00633.1"/>
    <property type="molecule type" value="Genomic_DNA"/>
</dbReference>
<dbReference type="GO" id="GO:0003677">
    <property type="term" value="F:DNA binding"/>
    <property type="evidence" value="ECO:0007669"/>
    <property type="project" value="UniProtKB-UniRule"/>
</dbReference>
<dbReference type="Gene3D" id="3.70.10.10">
    <property type="match status" value="1"/>
</dbReference>
<feature type="domain" description="DNA polymerase III beta sliding clamp N-terminal" evidence="11">
    <location>
        <begin position="1"/>
        <end position="127"/>
    </location>
</feature>
<evidence type="ECO:0000256" key="1">
    <source>
        <dbReference type="ARBA" id="ARBA00004496"/>
    </source>
</evidence>
<dbReference type="InterPro" id="IPR022637">
    <property type="entry name" value="DNA_polIII_beta_cen"/>
</dbReference>
<comment type="subcellular location">
    <subcellularLocation>
        <location evidence="1 10">Cytoplasm</location>
    </subcellularLocation>
</comment>
<evidence type="ECO:0000259" key="11">
    <source>
        <dbReference type="Pfam" id="PF00712"/>
    </source>
</evidence>
<dbReference type="InterPro" id="IPR022634">
    <property type="entry name" value="DNA_polIII_beta_N"/>
</dbReference>
<dbReference type="GO" id="GO:0009360">
    <property type="term" value="C:DNA polymerase III complex"/>
    <property type="evidence" value="ECO:0007669"/>
    <property type="project" value="InterPro"/>
</dbReference>
<keyword evidence="5 10" id="KW-0808">Transferase</keyword>
<organism evidence="14 15">
    <name type="scientific">Rummeliibacillus stabekisii</name>
    <dbReference type="NCBI Taxonomy" id="241244"/>
    <lineage>
        <taxon>Bacteria</taxon>
        <taxon>Bacillati</taxon>
        <taxon>Bacillota</taxon>
        <taxon>Bacilli</taxon>
        <taxon>Bacillales</taxon>
        <taxon>Caryophanaceae</taxon>
        <taxon>Rummeliibacillus</taxon>
    </lineage>
</organism>
<keyword evidence="9" id="KW-0238">DNA-binding</keyword>
<dbReference type="Pfam" id="PF02768">
    <property type="entry name" value="DNA_pol3_beta_3"/>
    <property type="match status" value="1"/>
</dbReference>
<feature type="domain" description="DNA polymerase III beta sliding clamp C-terminal" evidence="13">
    <location>
        <begin position="254"/>
        <end position="376"/>
    </location>
</feature>
<evidence type="ECO:0000313" key="14">
    <source>
        <dbReference type="EMBL" id="AMX00633.1"/>
    </source>
</evidence>
<keyword evidence="4 10" id="KW-0963">Cytoplasm</keyword>
<dbReference type="PANTHER" id="PTHR30478">
    <property type="entry name" value="DNA POLYMERASE III SUBUNIT BETA"/>
    <property type="match status" value="1"/>
</dbReference>
<evidence type="ECO:0000259" key="13">
    <source>
        <dbReference type="Pfam" id="PF02768"/>
    </source>
</evidence>
<dbReference type="InterPro" id="IPR046938">
    <property type="entry name" value="DNA_clamp_sf"/>
</dbReference>
<dbReference type="InterPro" id="IPR001001">
    <property type="entry name" value="DNA_polIII_beta"/>
</dbReference>
<feature type="domain" description="DNA polymerase III beta sliding clamp central" evidence="12">
    <location>
        <begin position="137"/>
        <end position="251"/>
    </location>
</feature>
<dbReference type="GO" id="GO:0006271">
    <property type="term" value="P:DNA strand elongation involved in DNA replication"/>
    <property type="evidence" value="ECO:0007669"/>
    <property type="project" value="TreeGrafter"/>
</dbReference>
<dbReference type="PIRSF" id="PIRSF000804">
    <property type="entry name" value="DNA_pol_III_b"/>
    <property type="match status" value="1"/>
</dbReference>
<dbReference type="OrthoDB" id="8421503at2"/>
<evidence type="ECO:0000256" key="2">
    <source>
        <dbReference type="ARBA" id="ARBA00010752"/>
    </source>
</evidence>
<dbReference type="Pfam" id="PF00712">
    <property type="entry name" value="DNA_pol3_beta"/>
    <property type="match status" value="1"/>
</dbReference>
<dbReference type="KEGG" id="rst:ATY39_15130"/>
<dbReference type="RefSeq" id="WP_066791205.1">
    <property type="nucleotide sequence ID" value="NZ_CP014806.1"/>
</dbReference>
<keyword evidence="15" id="KW-1185">Reference proteome</keyword>
<dbReference type="CDD" id="cd00140">
    <property type="entry name" value="beta_clamp"/>
    <property type="match status" value="1"/>
</dbReference>
<dbReference type="GO" id="GO:0008408">
    <property type="term" value="F:3'-5' exonuclease activity"/>
    <property type="evidence" value="ECO:0007669"/>
    <property type="project" value="InterPro"/>
</dbReference>
<evidence type="ECO:0000256" key="7">
    <source>
        <dbReference type="ARBA" id="ARBA00022705"/>
    </source>
</evidence>
<comment type="subunit">
    <text evidence="10">Forms a ring-shaped head-to-tail homodimer around DNA.</text>
</comment>
<dbReference type="GO" id="GO:0005737">
    <property type="term" value="C:cytoplasm"/>
    <property type="evidence" value="ECO:0007669"/>
    <property type="project" value="UniProtKB-SubCell"/>
</dbReference>
<keyword evidence="6 10" id="KW-0548">Nucleotidyltransferase</keyword>
<keyword evidence="7 10" id="KW-0235">DNA replication</keyword>
<name>A0A143HFX8_9BACL</name>
<proteinExistence type="inferred from homology"/>
<evidence type="ECO:0000256" key="5">
    <source>
        <dbReference type="ARBA" id="ARBA00022679"/>
    </source>
</evidence>
<dbReference type="NCBIfam" id="TIGR00663">
    <property type="entry name" value="dnan"/>
    <property type="match status" value="1"/>
</dbReference>
<gene>
    <name evidence="14" type="ORF">ATY39_15130</name>
</gene>
<evidence type="ECO:0000256" key="8">
    <source>
        <dbReference type="ARBA" id="ARBA00022932"/>
    </source>
</evidence>
<evidence type="ECO:0000256" key="10">
    <source>
        <dbReference type="PIRNR" id="PIRNR000804"/>
    </source>
</evidence>
<comment type="function">
    <text evidence="10">Confers DNA tethering and processivity to DNA polymerases and other proteins. Acts as a clamp, forming a ring around DNA (a reaction catalyzed by the clamp-loading complex) which diffuses in an ATP-independent manner freely and bidirectionally along dsDNA. Initially characterized for its ability to contact the catalytic subunit of DNA polymerase III (Pol III), a complex, multichain enzyme responsible for most of the replicative synthesis in bacteria; Pol III exhibits 3'-5' exonuclease proofreading activity. The beta chain is required for initiation of replication as well as for processivity of DNA replication.</text>
</comment>
<accession>A0A143HFX8</accession>
<dbReference type="AlphaFoldDB" id="A0A143HFX8"/>
<evidence type="ECO:0000256" key="9">
    <source>
        <dbReference type="ARBA" id="ARBA00023125"/>
    </source>
</evidence>
<dbReference type="GO" id="GO:0003887">
    <property type="term" value="F:DNA-directed DNA polymerase activity"/>
    <property type="evidence" value="ECO:0007669"/>
    <property type="project" value="UniProtKB-UniRule"/>
</dbReference>
<dbReference type="FunFam" id="3.10.150.10:FF:000007">
    <property type="entry name" value="Beta sliding clamp"/>
    <property type="match status" value="1"/>
</dbReference>